<organism evidence="5 6">
    <name type="scientific">Nonomuraea mangrovi</name>
    <dbReference type="NCBI Taxonomy" id="2316207"/>
    <lineage>
        <taxon>Bacteria</taxon>
        <taxon>Bacillati</taxon>
        <taxon>Actinomycetota</taxon>
        <taxon>Actinomycetes</taxon>
        <taxon>Streptosporangiales</taxon>
        <taxon>Streptosporangiaceae</taxon>
        <taxon>Nonomuraea</taxon>
    </lineage>
</organism>
<comment type="caution">
    <text evidence="5">The sequence shown here is derived from an EMBL/GenBank/DDBJ whole genome shotgun (WGS) entry which is preliminary data.</text>
</comment>
<name>A0ABW4SXA4_9ACTN</name>
<feature type="domain" description="RNA polymerase sigma-70 region 2" evidence="4">
    <location>
        <begin position="35"/>
        <end position="101"/>
    </location>
</feature>
<keyword evidence="1" id="KW-0805">Transcription regulation</keyword>
<dbReference type="EMBL" id="JBHUFV010000033">
    <property type="protein sequence ID" value="MFD1933891.1"/>
    <property type="molecule type" value="Genomic_DNA"/>
</dbReference>
<dbReference type="PANTHER" id="PTHR43133:SF57">
    <property type="entry name" value="RNA POLYMERASE SIGMA-70 FACTOR"/>
    <property type="match status" value="1"/>
</dbReference>
<keyword evidence="3" id="KW-0804">Transcription</keyword>
<dbReference type="PANTHER" id="PTHR43133">
    <property type="entry name" value="RNA POLYMERASE ECF-TYPE SIGMA FACTO"/>
    <property type="match status" value="1"/>
</dbReference>
<dbReference type="InterPro" id="IPR039425">
    <property type="entry name" value="RNA_pol_sigma-70-like"/>
</dbReference>
<evidence type="ECO:0000256" key="1">
    <source>
        <dbReference type="ARBA" id="ARBA00023015"/>
    </source>
</evidence>
<evidence type="ECO:0000256" key="2">
    <source>
        <dbReference type="ARBA" id="ARBA00023082"/>
    </source>
</evidence>
<dbReference type="InterPro" id="IPR013325">
    <property type="entry name" value="RNA_pol_sigma_r2"/>
</dbReference>
<evidence type="ECO:0000313" key="5">
    <source>
        <dbReference type="EMBL" id="MFD1933891.1"/>
    </source>
</evidence>
<reference evidence="6" key="1">
    <citation type="journal article" date="2019" name="Int. J. Syst. Evol. Microbiol.">
        <title>The Global Catalogue of Microorganisms (GCM) 10K type strain sequencing project: providing services to taxonomists for standard genome sequencing and annotation.</title>
        <authorList>
            <consortium name="The Broad Institute Genomics Platform"/>
            <consortium name="The Broad Institute Genome Sequencing Center for Infectious Disease"/>
            <person name="Wu L."/>
            <person name="Ma J."/>
        </authorList>
    </citation>
    <scope>NUCLEOTIDE SEQUENCE [LARGE SCALE GENOMIC DNA]</scope>
    <source>
        <strain evidence="6">ICMP 6774ER</strain>
    </source>
</reference>
<evidence type="ECO:0000256" key="3">
    <source>
        <dbReference type="ARBA" id="ARBA00023163"/>
    </source>
</evidence>
<protein>
    <submittedName>
        <fullName evidence="5">RNA polymerase sigma factor</fullName>
    </submittedName>
</protein>
<sequence>MHVSPTQDPTTVLAETDADLIHASLERPERFGGVFDRYFDAIHRYAHLRLGESAADDIAAETFLRAFRARRQFDTTRAGARGRLYGIASNLIADHARGEARGYRAMARSVEPADHASHDDQVAGRVSAAVMQPKPAAALAELSAGDRDVLLHGDQDGARCPDIDLFAPFMRNATFVHSLVPL</sequence>
<dbReference type="InterPro" id="IPR007627">
    <property type="entry name" value="RNA_pol_sigma70_r2"/>
</dbReference>
<proteinExistence type="predicted"/>
<accession>A0ABW4SXA4</accession>
<dbReference type="Proteomes" id="UP001597368">
    <property type="component" value="Unassembled WGS sequence"/>
</dbReference>
<dbReference type="SUPFAM" id="SSF88946">
    <property type="entry name" value="Sigma2 domain of RNA polymerase sigma factors"/>
    <property type="match status" value="1"/>
</dbReference>
<dbReference type="Gene3D" id="1.10.1740.10">
    <property type="match status" value="1"/>
</dbReference>
<dbReference type="Pfam" id="PF04542">
    <property type="entry name" value="Sigma70_r2"/>
    <property type="match status" value="1"/>
</dbReference>
<gene>
    <name evidence="5" type="ORF">ACFSKW_20725</name>
</gene>
<evidence type="ECO:0000313" key="6">
    <source>
        <dbReference type="Proteomes" id="UP001597368"/>
    </source>
</evidence>
<dbReference type="RefSeq" id="WP_379573931.1">
    <property type="nucleotide sequence ID" value="NZ_JBHUFV010000033.1"/>
</dbReference>
<evidence type="ECO:0000259" key="4">
    <source>
        <dbReference type="Pfam" id="PF04542"/>
    </source>
</evidence>
<keyword evidence="6" id="KW-1185">Reference proteome</keyword>
<keyword evidence="2" id="KW-0731">Sigma factor</keyword>